<evidence type="ECO:0000256" key="6">
    <source>
        <dbReference type="RuleBase" id="RU367078"/>
    </source>
</evidence>
<dbReference type="CDD" id="cd03382">
    <property type="entry name" value="PAP2_dolichyldiphosphatase"/>
    <property type="match status" value="1"/>
</dbReference>
<keyword evidence="2 6" id="KW-0812">Transmembrane</keyword>
<keyword evidence="9" id="KW-1185">Reference proteome</keyword>
<dbReference type="EC" id="3.6.1.43" evidence="6"/>
<feature type="transmembrane region" description="Helical" evidence="6">
    <location>
        <begin position="119"/>
        <end position="137"/>
    </location>
</feature>
<feature type="transmembrane region" description="Helical" evidence="6">
    <location>
        <begin position="90"/>
        <end position="107"/>
    </location>
</feature>
<comment type="subcellular location">
    <subcellularLocation>
        <location evidence="6">Endoplasmic reticulum membrane</location>
        <topology evidence="6">Multi-pass membrane protein</topology>
    </subcellularLocation>
    <subcellularLocation>
        <location evidence="1">Membrane</location>
        <topology evidence="1">Multi-pass membrane protein</topology>
    </subcellularLocation>
</comment>
<comment type="catalytic activity">
    <reaction evidence="6">
        <text>a di-trans,poly-cis-dolichyl diphosphate + H2O = a di-trans,poly-cis-dolichyl phosphate + phosphate + H(+)</text>
        <dbReference type="Rhea" id="RHEA:14385"/>
        <dbReference type="Rhea" id="RHEA-COMP:19498"/>
        <dbReference type="Rhea" id="RHEA-COMP:19506"/>
        <dbReference type="ChEBI" id="CHEBI:15377"/>
        <dbReference type="ChEBI" id="CHEBI:15378"/>
        <dbReference type="ChEBI" id="CHEBI:43474"/>
        <dbReference type="ChEBI" id="CHEBI:57497"/>
        <dbReference type="ChEBI" id="CHEBI:57683"/>
        <dbReference type="EC" id="3.6.1.43"/>
    </reaction>
</comment>
<organism evidence="8 9">
    <name type="scientific">Aureococcus anophagefferens</name>
    <name type="common">Harmful bloom alga</name>
    <dbReference type="NCBI Taxonomy" id="44056"/>
    <lineage>
        <taxon>Eukaryota</taxon>
        <taxon>Sar</taxon>
        <taxon>Stramenopiles</taxon>
        <taxon>Ochrophyta</taxon>
        <taxon>Pelagophyceae</taxon>
        <taxon>Pelagomonadales</taxon>
        <taxon>Pelagomonadaceae</taxon>
        <taxon>Aureococcus</taxon>
    </lineage>
</organism>
<feature type="domain" description="Phosphatidic acid phosphatase type 2/haloperoxidase" evidence="7">
    <location>
        <begin position="49"/>
        <end position="161"/>
    </location>
</feature>
<dbReference type="Proteomes" id="UP001363151">
    <property type="component" value="Unassembled WGS sequence"/>
</dbReference>
<evidence type="ECO:0000256" key="2">
    <source>
        <dbReference type="ARBA" id="ARBA00022692"/>
    </source>
</evidence>
<sequence>MARKPFSLTYVTYEEGDSVGLVCALLALAPVFIIVAYATLLVSRRELHVFYILAGQLANGALNGLLKAYFDAPRPEGADRAGPGFPSDHAQFMGFWAAYAALFLILYVPRVGRPYWRELLGAAVVALAAAVAASRVYLGYHSADQVCAGLGFGSVFAAGWIEAYGRLLRPRLGGWVRDSPVCRYLLVRDCAHVADVLRVDYDAAMRRLGASSPRKKRS</sequence>
<proteinExistence type="inferred from homology"/>
<evidence type="ECO:0000259" key="7">
    <source>
        <dbReference type="SMART" id="SM00014"/>
    </source>
</evidence>
<dbReference type="InterPro" id="IPR000326">
    <property type="entry name" value="PAP2/HPO"/>
</dbReference>
<keyword evidence="4 6" id="KW-1133">Transmembrane helix</keyword>
<comment type="pathway">
    <text evidence="6">Protein modification; protein glycosylation.</text>
</comment>
<evidence type="ECO:0000256" key="3">
    <source>
        <dbReference type="ARBA" id="ARBA00022801"/>
    </source>
</evidence>
<name>A0ABR1FUT2_AURAN</name>
<dbReference type="PANTHER" id="PTHR11247">
    <property type="entry name" value="PALMITOYL-PROTEIN THIOESTERASE/DOLICHYLDIPHOSPHATASE 1"/>
    <property type="match status" value="1"/>
</dbReference>
<evidence type="ECO:0000313" key="9">
    <source>
        <dbReference type="Proteomes" id="UP001363151"/>
    </source>
</evidence>
<keyword evidence="3 6" id="KW-0378">Hydrolase</keyword>
<accession>A0ABR1FUT2</accession>
<dbReference type="Pfam" id="PF01569">
    <property type="entry name" value="PAP2"/>
    <property type="match status" value="1"/>
</dbReference>
<gene>
    <name evidence="8" type="primary">DOLPP1</name>
    <name evidence="8" type="ORF">SO694_00027251</name>
</gene>
<comment type="function">
    <text evidence="6">Required for efficient N-glycosylation. Necessary for maintaining optimal levels of dolichol-linked oligosaccharides. Hydrolyzes dolichyl pyrophosphate at a very high rate and dolichyl monophosphate at a much lower rate. Does not act on phosphatidate.</text>
</comment>
<comment type="similarity">
    <text evidence="6">Belongs to the dolichyldiphosphatase family.</text>
</comment>
<feature type="transmembrane region" description="Helical" evidence="6">
    <location>
        <begin position="143"/>
        <end position="161"/>
    </location>
</feature>
<dbReference type="EMBL" id="JBBJCI010000226">
    <property type="protein sequence ID" value="KAK7239129.1"/>
    <property type="molecule type" value="Genomic_DNA"/>
</dbReference>
<feature type="transmembrane region" description="Helical" evidence="6">
    <location>
        <begin position="19"/>
        <end position="42"/>
    </location>
</feature>
<protein>
    <recommendedName>
        <fullName evidence="6">Dolichyldiphosphatase</fullName>
        <ecNumber evidence="6">3.6.1.43</ecNumber>
    </recommendedName>
</protein>
<evidence type="ECO:0000256" key="4">
    <source>
        <dbReference type="ARBA" id="ARBA00022989"/>
    </source>
</evidence>
<keyword evidence="6" id="KW-0256">Endoplasmic reticulum</keyword>
<comment type="caution">
    <text evidence="8">The sequence shown here is derived from an EMBL/GenBank/DDBJ whole genome shotgun (WGS) entry which is preliminary data.</text>
</comment>
<evidence type="ECO:0000313" key="8">
    <source>
        <dbReference type="EMBL" id="KAK7239129.1"/>
    </source>
</evidence>
<dbReference type="InterPro" id="IPR039667">
    <property type="entry name" value="Dolichyldiphosphatase_PAP2"/>
</dbReference>
<dbReference type="SMART" id="SM00014">
    <property type="entry name" value="acidPPc"/>
    <property type="match status" value="1"/>
</dbReference>
<dbReference type="PANTHER" id="PTHR11247:SF1">
    <property type="entry name" value="DOLICHYLDIPHOSPHATASE 1"/>
    <property type="match status" value="1"/>
</dbReference>
<evidence type="ECO:0000256" key="1">
    <source>
        <dbReference type="ARBA" id="ARBA00004141"/>
    </source>
</evidence>
<evidence type="ECO:0000256" key="5">
    <source>
        <dbReference type="ARBA" id="ARBA00023136"/>
    </source>
</evidence>
<reference evidence="8 9" key="1">
    <citation type="submission" date="2024-03" db="EMBL/GenBank/DDBJ databases">
        <title>Aureococcus anophagefferens CCMP1851 and Kratosvirus quantuckense: Draft genome of a second virus-susceptible host strain in the model system.</title>
        <authorList>
            <person name="Chase E."/>
            <person name="Truchon A.R."/>
            <person name="Schepens W."/>
            <person name="Wilhelm S.W."/>
        </authorList>
    </citation>
    <scope>NUCLEOTIDE SEQUENCE [LARGE SCALE GENOMIC DNA]</scope>
    <source>
        <strain evidence="8 9">CCMP1851</strain>
    </source>
</reference>
<keyword evidence="5 6" id="KW-0472">Membrane</keyword>
<dbReference type="InterPro" id="IPR036938">
    <property type="entry name" value="PAP2/HPO_sf"/>
</dbReference>
<dbReference type="Gene3D" id="1.20.144.10">
    <property type="entry name" value="Phosphatidic acid phosphatase type 2/haloperoxidase"/>
    <property type="match status" value="1"/>
</dbReference>
<feature type="transmembrane region" description="Helical" evidence="6">
    <location>
        <begin position="49"/>
        <end position="70"/>
    </location>
</feature>
<dbReference type="SUPFAM" id="SSF48317">
    <property type="entry name" value="Acid phosphatase/Vanadium-dependent haloperoxidase"/>
    <property type="match status" value="1"/>
</dbReference>